<accession>A0A6N4E2H2</accession>
<dbReference type="Proteomes" id="UP000250928">
    <property type="component" value="Unassembled WGS sequence"/>
</dbReference>
<name>A0A6N4E2H2_9GAMM</name>
<organism evidence="2 3">
    <name type="scientific">Candidatus Sedimenticola endophacoides</name>
    <dbReference type="NCBI Taxonomy" id="2548426"/>
    <lineage>
        <taxon>Bacteria</taxon>
        <taxon>Pseudomonadati</taxon>
        <taxon>Pseudomonadota</taxon>
        <taxon>Gammaproteobacteria</taxon>
        <taxon>Chromatiales</taxon>
        <taxon>Sedimenticolaceae</taxon>
        <taxon>Sedimenticola</taxon>
    </lineage>
</organism>
<evidence type="ECO:0000313" key="2">
    <source>
        <dbReference type="EMBL" id="PUE05314.1"/>
    </source>
</evidence>
<sequence>MLLLLWGLLGACQSPPEKGGEGGRPFDIRSLAKSDVDQVTELQLQFAMETLEGLTHKLYMRNPKEWRKAGLGDPEAAVARVFGPGRTGIYPELRGLRTVNAIRLAFEPGYRGDRVLAFAEGVRSMLVAAHNGKQRFYYTQECRYLVKDFGTSQSPKSTRQRDSRYCPDRPALITTPSRTLQ</sequence>
<reference evidence="2 3" key="1">
    <citation type="submission" date="2018-01" db="EMBL/GenBank/DDBJ databases">
        <title>Novel co-symbiosis in the lucinid bivalve Phacoides pectinatus.</title>
        <authorList>
            <person name="Lim S.J."/>
            <person name="Davis B.G."/>
            <person name="Gill D.E."/>
            <person name="Engel A.S."/>
            <person name="Anderson L.C."/>
            <person name="Campbell B.J."/>
        </authorList>
    </citation>
    <scope>NUCLEOTIDE SEQUENCE [LARGE SCALE GENOMIC DNA]</scope>
    <source>
        <strain evidence="2">N3_P5</strain>
    </source>
</reference>
<protein>
    <submittedName>
        <fullName evidence="2">Uncharacterized protein</fullName>
    </submittedName>
</protein>
<evidence type="ECO:0000313" key="3">
    <source>
        <dbReference type="Proteomes" id="UP000250928"/>
    </source>
</evidence>
<dbReference type="EMBL" id="PQCO01000086">
    <property type="protein sequence ID" value="PUE05314.1"/>
    <property type="molecule type" value="Genomic_DNA"/>
</dbReference>
<comment type="caution">
    <text evidence="2">The sequence shown here is derived from an EMBL/GenBank/DDBJ whole genome shotgun (WGS) entry which is preliminary data.</text>
</comment>
<gene>
    <name evidence="2" type="ORF">C3L24_01360</name>
</gene>
<feature type="non-terminal residue" evidence="2">
    <location>
        <position position="181"/>
    </location>
</feature>
<feature type="region of interest" description="Disordered" evidence="1">
    <location>
        <begin position="151"/>
        <end position="181"/>
    </location>
</feature>
<proteinExistence type="predicted"/>
<evidence type="ECO:0000256" key="1">
    <source>
        <dbReference type="SAM" id="MobiDB-lite"/>
    </source>
</evidence>
<dbReference type="AlphaFoldDB" id="A0A6N4E2H2"/>